<gene>
    <name evidence="2" type="ORF">B7Y86_06595</name>
</gene>
<evidence type="ECO:0000313" key="2">
    <source>
        <dbReference type="EMBL" id="OYX57369.1"/>
    </source>
</evidence>
<accession>A0A258HKP8</accession>
<name>A0A258HKP8_9CAUL</name>
<dbReference type="AlphaFoldDB" id="A0A258HKP8"/>
<evidence type="ECO:0008006" key="4">
    <source>
        <dbReference type="Google" id="ProtNLM"/>
    </source>
</evidence>
<dbReference type="EMBL" id="NCEQ01000006">
    <property type="protein sequence ID" value="OYX57369.1"/>
    <property type="molecule type" value="Genomic_DNA"/>
</dbReference>
<sequence length="509" mass="55374">MFERAKLRRALRAAAGILLILFSALPPSAALAWKPTTHMQLAEIALQDALDDGRVTIMRVDPRTGAILGPLGDFPVSPQILAALKAAPDRYRAGVLGPDAYPDIMTGQQIIHPEVAKNESGRVIGSDAWLNHMWTRSYGGDASPEVRAFVSGFLTHAAGDSFAHTYVNHYSGGAFTLDPRQNAIRHIVMESYLDKRAPEVRHDLAVSIRGVDGFIHDEMIAARPGSVLERQLLLGDAEATNLSAPLSFSRLRNRLQADVDAGAESWATLAYKRAWIEDIDEGLRAWPAVSAEISAKIIYYPDQADFTGAAGILNRYARQHLWSMAGAPDFAVAVAYAPSQIAQALLPQALIDALGALLQKPLDYMVRGATGLTTEEWRDYMARPDHYFDEVMSGTSAQPNGHAVTLADFNHQQLGIADDAYASPALRWTVDGFAPAFNTVQLTKLGFLDADGLEAVERALGGPRSRGGANVMLGWLHSLDDSSQWRSGQARFSHPAVFNQLFRPQFGAP</sequence>
<feature type="chain" id="PRO_5012243258" description="Phospholipase C/D domain-containing protein" evidence="1">
    <location>
        <begin position="30"/>
        <end position="509"/>
    </location>
</feature>
<dbReference type="Proteomes" id="UP000216147">
    <property type="component" value="Unassembled WGS sequence"/>
</dbReference>
<evidence type="ECO:0000256" key="1">
    <source>
        <dbReference type="SAM" id="SignalP"/>
    </source>
</evidence>
<keyword evidence="1" id="KW-0732">Signal</keyword>
<evidence type="ECO:0000313" key="3">
    <source>
        <dbReference type="Proteomes" id="UP000216147"/>
    </source>
</evidence>
<organism evidence="2 3">
    <name type="scientific">Brevundimonas subvibrioides</name>
    <dbReference type="NCBI Taxonomy" id="74313"/>
    <lineage>
        <taxon>Bacteria</taxon>
        <taxon>Pseudomonadati</taxon>
        <taxon>Pseudomonadota</taxon>
        <taxon>Alphaproteobacteria</taxon>
        <taxon>Caulobacterales</taxon>
        <taxon>Caulobacteraceae</taxon>
        <taxon>Brevundimonas</taxon>
    </lineage>
</organism>
<feature type="signal peptide" evidence="1">
    <location>
        <begin position="1"/>
        <end position="29"/>
    </location>
</feature>
<reference evidence="2 3" key="1">
    <citation type="submission" date="2017-03" db="EMBL/GenBank/DDBJ databases">
        <title>Lifting the veil on microbial sulfur biogeochemistry in mining wastewaters.</title>
        <authorList>
            <person name="Kantor R.S."/>
            <person name="Colenbrander Nelson T."/>
            <person name="Marshall S."/>
            <person name="Bennett D."/>
            <person name="Apte S."/>
            <person name="Camacho D."/>
            <person name="Thomas B.C."/>
            <person name="Warren L.A."/>
            <person name="Banfield J.F."/>
        </authorList>
    </citation>
    <scope>NUCLEOTIDE SEQUENCE [LARGE SCALE GENOMIC DNA]</scope>
    <source>
        <strain evidence="2">32-68-21</strain>
    </source>
</reference>
<protein>
    <recommendedName>
        <fullName evidence="4">Phospholipase C/D domain-containing protein</fullName>
    </recommendedName>
</protein>
<proteinExistence type="predicted"/>
<comment type="caution">
    <text evidence="2">The sequence shown here is derived from an EMBL/GenBank/DDBJ whole genome shotgun (WGS) entry which is preliminary data.</text>
</comment>